<proteinExistence type="predicted"/>
<reference evidence="2 3" key="1">
    <citation type="submission" date="2018-01" db="EMBL/GenBank/DDBJ databases">
        <title>The whole genome sequencing and assembly of Halobacillus litoralis ERB031 strain.</title>
        <authorList>
            <person name="Lee S.-J."/>
            <person name="Park M.-K."/>
            <person name="Kim J.-Y."/>
            <person name="Lee Y.-J."/>
            <person name="Yi H."/>
            <person name="Bahn Y.-S."/>
            <person name="Kim J.F."/>
            <person name="Lee D.-W."/>
        </authorList>
    </citation>
    <scope>NUCLEOTIDE SEQUENCE [LARGE SCALE GENOMIC DNA]</scope>
    <source>
        <strain evidence="2 3">ERB 031</strain>
    </source>
</reference>
<dbReference type="EMBL" id="CP026118">
    <property type="protein sequence ID" value="QAS52870.1"/>
    <property type="molecule type" value="Genomic_DNA"/>
</dbReference>
<keyword evidence="1" id="KW-0812">Transmembrane</keyword>
<keyword evidence="1" id="KW-1133">Transmembrane helix</keyword>
<dbReference type="RefSeq" id="WP_128525148.1">
    <property type="nucleotide sequence ID" value="NZ_CANLVY010000001.1"/>
</dbReference>
<accession>A0A410MDU3</accession>
<name>A0A410MDU3_9BACI</name>
<gene>
    <name evidence="2" type="ORF">HLI_12025</name>
</gene>
<feature type="transmembrane region" description="Helical" evidence="1">
    <location>
        <begin position="30"/>
        <end position="54"/>
    </location>
</feature>
<dbReference type="AlphaFoldDB" id="A0A410MDU3"/>
<feature type="transmembrane region" description="Helical" evidence="1">
    <location>
        <begin position="96"/>
        <end position="115"/>
    </location>
</feature>
<organism evidence="2 3">
    <name type="scientific">Halobacillus litoralis</name>
    <dbReference type="NCBI Taxonomy" id="45668"/>
    <lineage>
        <taxon>Bacteria</taxon>
        <taxon>Bacillati</taxon>
        <taxon>Bacillota</taxon>
        <taxon>Bacilli</taxon>
        <taxon>Bacillales</taxon>
        <taxon>Bacillaceae</taxon>
        <taxon>Halobacillus</taxon>
    </lineage>
</organism>
<evidence type="ECO:0000256" key="1">
    <source>
        <dbReference type="SAM" id="Phobius"/>
    </source>
</evidence>
<dbReference type="OrthoDB" id="1681794at2"/>
<evidence type="ECO:0000313" key="2">
    <source>
        <dbReference type="EMBL" id="QAS52870.1"/>
    </source>
</evidence>
<dbReference type="KEGG" id="hli:HLI_12025"/>
<protein>
    <submittedName>
        <fullName evidence="2">Uncharacterized protein</fullName>
    </submittedName>
</protein>
<feature type="transmembrane region" description="Helical" evidence="1">
    <location>
        <begin position="127"/>
        <end position="147"/>
    </location>
</feature>
<evidence type="ECO:0000313" key="3">
    <source>
        <dbReference type="Proteomes" id="UP000287756"/>
    </source>
</evidence>
<keyword evidence="1" id="KW-0472">Membrane</keyword>
<sequence length="157" mass="17751">MNEKRLEILLWSIAFPGFGQILNGHVLKGIAFIILEVIINLNSSFNMAIMFSFTGEINQAIEVTDYQWLMFYPCVYMFAVWDAYRFAEAQHPPYAYLPFAFSAYTVTVGLIFSPVFEIAGTQLGPVWLPILFLIPGIIIGLVIKRLLLSKNPPHSTS</sequence>
<feature type="transmembrane region" description="Helical" evidence="1">
    <location>
        <begin position="66"/>
        <end position="84"/>
    </location>
</feature>
<dbReference type="Proteomes" id="UP000287756">
    <property type="component" value="Chromosome"/>
</dbReference>